<accession>A0A101LXL3</accession>
<name>A0A101LXL3_PICGL</name>
<feature type="chain" id="PRO_5007100149" description="Secreted protein" evidence="1">
    <location>
        <begin position="23"/>
        <end position="87"/>
    </location>
</feature>
<geneLocation type="mitochondrion" evidence="2"/>
<evidence type="ECO:0008006" key="3">
    <source>
        <dbReference type="Google" id="ProtNLM"/>
    </source>
</evidence>
<organism evidence="2">
    <name type="scientific">Picea glauca</name>
    <name type="common">White spruce</name>
    <name type="synonym">Pinus glauca</name>
    <dbReference type="NCBI Taxonomy" id="3330"/>
    <lineage>
        <taxon>Eukaryota</taxon>
        <taxon>Viridiplantae</taxon>
        <taxon>Streptophyta</taxon>
        <taxon>Embryophyta</taxon>
        <taxon>Tracheophyta</taxon>
        <taxon>Spermatophyta</taxon>
        <taxon>Pinopsida</taxon>
        <taxon>Pinidae</taxon>
        <taxon>Conifers I</taxon>
        <taxon>Pinales</taxon>
        <taxon>Pinaceae</taxon>
        <taxon>Picea</taxon>
    </lineage>
</organism>
<feature type="signal peptide" evidence="1">
    <location>
        <begin position="1"/>
        <end position="22"/>
    </location>
</feature>
<dbReference type="EMBL" id="LKAM01000008">
    <property type="protein sequence ID" value="KUM47207.1"/>
    <property type="molecule type" value="Genomic_DNA"/>
</dbReference>
<comment type="caution">
    <text evidence="2">The sequence shown here is derived from an EMBL/GenBank/DDBJ whole genome shotgun (WGS) entry which is preliminary data.</text>
</comment>
<keyword evidence="1" id="KW-0732">Signal</keyword>
<dbReference type="AlphaFoldDB" id="A0A101LXL3"/>
<protein>
    <recommendedName>
        <fullName evidence="3">Secreted protein</fullName>
    </recommendedName>
</protein>
<evidence type="ECO:0000256" key="1">
    <source>
        <dbReference type="SAM" id="SignalP"/>
    </source>
</evidence>
<evidence type="ECO:0000313" key="2">
    <source>
        <dbReference type="EMBL" id="KUM47207.1"/>
    </source>
</evidence>
<gene>
    <name evidence="2" type="ORF">ABT39_MTgene6213</name>
</gene>
<reference evidence="2" key="1">
    <citation type="journal article" date="2015" name="Genome Biol. Evol.">
        <title>Organellar Genomes of White Spruce (Picea glauca): Assembly and Annotation.</title>
        <authorList>
            <person name="Jackman S.D."/>
            <person name="Warren R.L."/>
            <person name="Gibb E.A."/>
            <person name="Vandervalk B.P."/>
            <person name="Mohamadi H."/>
            <person name="Chu J."/>
            <person name="Raymond A."/>
            <person name="Pleasance S."/>
            <person name="Coope R."/>
            <person name="Wildung M.R."/>
            <person name="Ritland C.E."/>
            <person name="Bousquet J."/>
            <person name="Jones S.J."/>
            <person name="Bohlmann J."/>
            <person name="Birol I."/>
        </authorList>
    </citation>
    <scope>NUCLEOTIDE SEQUENCE [LARGE SCALE GENOMIC DNA]</scope>
    <source>
        <tissue evidence="2">Flushing bud</tissue>
    </source>
</reference>
<sequence length="87" mass="9830">MLCRMKVPGIFTLAGVVIIVWNESSLHPCFPSSIPRLILCCRSTFQASFPEIARTTHLAQRACTCIRVLMIPRTPWSRGVQHNSQFT</sequence>
<keyword evidence="2" id="KW-0496">Mitochondrion</keyword>
<proteinExistence type="predicted"/>